<keyword evidence="7" id="KW-1015">Disulfide bond</keyword>
<evidence type="ECO:0000256" key="1">
    <source>
        <dbReference type="ARBA" id="ARBA00000390"/>
    </source>
</evidence>
<evidence type="ECO:0000313" key="11">
    <source>
        <dbReference type="Proteomes" id="UP000032047"/>
    </source>
</evidence>
<comment type="catalytic activity">
    <reaction evidence="1">
        <text>Cyclizes part of a (1-&gt;4)-alpha-D-glucan chain by formation of a (1-&gt;4)-alpha-D-glucosidic bond.</text>
        <dbReference type="EC" id="2.4.1.19"/>
    </reaction>
</comment>
<dbReference type="AlphaFoldDB" id="A0A0D0HT22"/>
<dbReference type="Pfam" id="PF09154">
    <property type="entry name" value="Alpha-amy_C_pro"/>
    <property type="match status" value="1"/>
</dbReference>
<comment type="cofactor">
    <cofactor evidence="2">
        <name>Ca(2+)</name>
        <dbReference type="ChEBI" id="CHEBI:29108"/>
    </cofactor>
</comment>
<dbReference type="Gene3D" id="2.60.40.1180">
    <property type="entry name" value="Golgi alpha-mannosidase II"/>
    <property type="match status" value="1"/>
</dbReference>
<dbReference type="EC" id="2.4.1.19" evidence="4"/>
<dbReference type="GO" id="GO:0004553">
    <property type="term" value="F:hydrolase activity, hydrolyzing O-glycosyl compounds"/>
    <property type="evidence" value="ECO:0007669"/>
    <property type="project" value="InterPro"/>
</dbReference>
<evidence type="ECO:0000313" key="10">
    <source>
        <dbReference type="EMBL" id="KIP21038.1"/>
    </source>
</evidence>
<dbReference type="Pfam" id="PF00686">
    <property type="entry name" value="CBM_20"/>
    <property type="match status" value="1"/>
</dbReference>
<feature type="domain" description="CBM20" evidence="9">
    <location>
        <begin position="43"/>
        <end position="145"/>
    </location>
</feature>
<evidence type="ECO:0000256" key="2">
    <source>
        <dbReference type="ARBA" id="ARBA00001913"/>
    </source>
</evidence>
<evidence type="ECO:0000256" key="8">
    <source>
        <dbReference type="ARBA" id="ARBA00032019"/>
    </source>
</evidence>
<organism evidence="10 11">
    <name type="scientific">Anoxybacillus ayderensis</name>
    <dbReference type="NCBI Taxonomy" id="265546"/>
    <lineage>
        <taxon>Bacteria</taxon>
        <taxon>Bacillati</taxon>
        <taxon>Bacillota</taxon>
        <taxon>Bacilli</taxon>
        <taxon>Bacillales</taxon>
        <taxon>Anoxybacillaceae</taxon>
        <taxon>Anoxybacillus</taxon>
    </lineage>
</organism>
<evidence type="ECO:0000256" key="7">
    <source>
        <dbReference type="ARBA" id="ARBA00023157"/>
    </source>
</evidence>
<dbReference type="InterPro" id="IPR013783">
    <property type="entry name" value="Ig-like_fold"/>
</dbReference>
<reference evidence="10 11" key="1">
    <citation type="submission" date="2015-01" db="EMBL/GenBank/DDBJ databases">
        <title>Genome sequence of Anoxybacillus ayderensis strain AB04.</title>
        <authorList>
            <person name="Belduz A.O."/>
            <person name="Canakci S."/>
            <person name="Chan K.-G."/>
            <person name="Kahar U.M."/>
            <person name="Yaakob A.S."/>
            <person name="Chan C.S."/>
            <person name="Goh K.M."/>
        </authorList>
    </citation>
    <scope>NUCLEOTIDE SEQUENCE [LARGE SCALE GENOMIC DNA]</scope>
    <source>
        <strain evidence="10 11">AB04</strain>
    </source>
</reference>
<keyword evidence="6" id="KW-0106">Calcium</keyword>
<dbReference type="InterPro" id="IPR013784">
    <property type="entry name" value="Carb-bd-like_fold"/>
</dbReference>
<dbReference type="InterPro" id="IPR002044">
    <property type="entry name" value="CBM20"/>
</dbReference>
<dbReference type="GO" id="GO:0043895">
    <property type="term" value="F:cyclomaltodextrin glucanotransferase activity"/>
    <property type="evidence" value="ECO:0007669"/>
    <property type="project" value="UniProtKB-EC"/>
</dbReference>
<dbReference type="PROSITE" id="PS51166">
    <property type="entry name" value="CBM20"/>
    <property type="match status" value="1"/>
</dbReference>
<dbReference type="FunFam" id="2.60.40.10:FF:000552">
    <property type="entry name" value="Related to glucoamylase"/>
    <property type="match status" value="1"/>
</dbReference>
<dbReference type="GO" id="GO:2001070">
    <property type="term" value="F:starch binding"/>
    <property type="evidence" value="ECO:0007669"/>
    <property type="project" value="InterPro"/>
</dbReference>
<dbReference type="SMART" id="SM01065">
    <property type="entry name" value="CBM_2"/>
    <property type="match status" value="1"/>
</dbReference>
<evidence type="ECO:0000256" key="6">
    <source>
        <dbReference type="ARBA" id="ARBA00022837"/>
    </source>
</evidence>
<dbReference type="GO" id="GO:0016020">
    <property type="term" value="C:membrane"/>
    <property type="evidence" value="ECO:0007669"/>
    <property type="project" value="TreeGrafter"/>
</dbReference>
<keyword evidence="10" id="KW-0808">Transferase</keyword>
<dbReference type="EMBL" id="JXTG01000008">
    <property type="protein sequence ID" value="KIP21038.1"/>
    <property type="molecule type" value="Genomic_DNA"/>
</dbReference>
<comment type="similarity">
    <text evidence="3">Belongs to the glycosyl hydrolase 13 family.</text>
</comment>
<dbReference type="Proteomes" id="UP000032047">
    <property type="component" value="Unassembled WGS sequence"/>
</dbReference>
<evidence type="ECO:0000256" key="5">
    <source>
        <dbReference type="ARBA" id="ARBA00019944"/>
    </source>
</evidence>
<keyword evidence="10" id="KW-0328">Glycosyltransferase</keyword>
<proteinExistence type="inferred from homology"/>
<dbReference type="InterPro" id="IPR015237">
    <property type="entry name" value="Alpha-amylase_C_pro"/>
</dbReference>
<gene>
    <name evidence="10" type="ORF">JV16_01763</name>
</gene>
<keyword evidence="11" id="KW-1185">Reference proteome</keyword>
<protein>
    <recommendedName>
        <fullName evidence="5">Cyclomaltodextrin glucanotransferase</fullName>
        <ecNumber evidence="4">2.4.1.19</ecNumber>
    </recommendedName>
    <alternativeName>
        <fullName evidence="8">Cyclodextrin-glycosyltransferase</fullName>
    </alternativeName>
</protein>
<dbReference type="PATRIC" id="fig|265546.4.peg.1759"/>
<dbReference type="SUPFAM" id="SSF49452">
    <property type="entry name" value="Starch-binding domain-like"/>
    <property type="match status" value="1"/>
</dbReference>
<dbReference type="SUPFAM" id="SSF51011">
    <property type="entry name" value="Glycosyl hydrolase domain"/>
    <property type="match status" value="1"/>
</dbReference>
<dbReference type="PANTHER" id="PTHR15048:SF0">
    <property type="entry name" value="STARCH-BINDING DOMAIN-CONTAINING PROTEIN 1"/>
    <property type="match status" value="1"/>
</dbReference>
<evidence type="ECO:0000256" key="4">
    <source>
        <dbReference type="ARBA" id="ARBA00012542"/>
    </source>
</evidence>
<accession>A0A0D0HT22</accession>
<dbReference type="InterPro" id="IPR013780">
    <property type="entry name" value="Glyco_hydro_b"/>
</dbReference>
<comment type="caution">
    <text evidence="10">The sequence shown here is derived from an EMBL/GenBank/DDBJ whole genome shotgun (WGS) entry which is preliminary data.</text>
</comment>
<evidence type="ECO:0000256" key="3">
    <source>
        <dbReference type="ARBA" id="ARBA00008061"/>
    </source>
</evidence>
<name>A0A0D0HT22_9BACL</name>
<sequence length="146" mass="16186">MKENRIEQSENLYCNLYSNRSDTVTINADGWGEFKVNGGSVSIWVAKTSNVTFTVNNATTTSEQNVYVVGNIPELGNWNTANAIKMNPSSYPTWKATIALPQGKAIEFKFIKKDQAGNVIWESISNRTYTVPFSSTGSYTASWNVP</sequence>
<dbReference type="Gene3D" id="2.60.40.10">
    <property type="entry name" value="Immunoglobulins"/>
    <property type="match status" value="1"/>
</dbReference>
<dbReference type="PANTHER" id="PTHR15048">
    <property type="entry name" value="STARCH-BINDING DOMAIN-CONTAINING PROTEIN 1"/>
    <property type="match status" value="1"/>
</dbReference>
<evidence type="ECO:0000259" key="9">
    <source>
        <dbReference type="PROSITE" id="PS51166"/>
    </source>
</evidence>